<evidence type="ECO:0000313" key="2">
    <source>
        <dbReference type="Proteomes" id="UP000290565"/>
    </source>
</evidence>
<proteinExistence type="predicted"/>
<organism evidence="1 2">
    <name type="scientific">Bradyrhizobium zhanjiangense</name>
    <dbReference type="NCBI Taxonomy" id="1325107"/>
    <lineage>
        <taxon>Bacteria</taxon>
        <taxon>Pseudomonadati</taxon>
        <taxon>Pseudomonadota</taxon>
        <taxon>Alphaproteobacteria</taxon>
        <taxon>Hyphomicrobiales</taxon>
        <taxon>Nitrobacteraceae</taxon>
        <taxon>Bradyrhizobium</taxon>
    </lineage>
</organism>
<evidence type="ECO:0008006" key="3">
    <source>
        <dbReference type="Google" id="ProtNLM"/>
    </source>
</evidence>
<sequence>MTFATLGPAGTNHEFVTKEYIKFHDIPEANIVLVPNFNVAMQGLINGDYDFILQCAVHPDTPPTLGTHFQKMFAVDSFICRSKDLAVLTRSDIETPKSIGLLAPATESYIDASQWQTRVSEPSLPIIFENLLKEKYDSGLVYLEYAEQYPDRVRVDQVIGSPDDVWIVYANERTSGGKLQAWHEGPIRELIRRKVENNTLKVSRSTL</sequence>
<evidence type="ECO:0000313" key="1">
    <source>
        <dbReference type="EMBL" id="RXH42886.1"/>
    </source>
</evidence>
<comment type="caution">
    <text evidence="1">The sequence shown here is derived from an EMBL/GenBank/DDBJ whole genome shotgun (WGS) entry which is preliminary data.</text>
</comment>
<protein>
    <recommendedName>
        <fullName evidence="3">Prephenate dehydratase</fullName>
    </recommendedName>
</protein>
<dbReference type="Proteomes" id="UP000290565">
    <property type="component" value="Unassembled WGS sequence"/>
</dbReference>
<gene>
    <name evidence="1" type="ORF">XH94_00150</name>
</gene>
<dbReference type="EMBL" id="LBJM01000001">
    <property type="protein sequence ID" value="RXH42886.1"/>
    <property type="molecule type" value="Genomic_DNA"/>
</dbReference>
<reference evidence="1 2" key="1">
    <citation type="submission" date="2015-04" db="EMBL/GenBank/DDBJ databases">
        <title>Comparative genomics of rhizobia nodulating Arachis hypogaea in China.</title>
        <authorList>
            <person name="Li Y."/>
        </authorList>
    </citation>
    <scope>NUCLEOTIDE SEQUENCE [LARGE SCALE GENOMIC DNA]</scope>
    <source>
        <strain evidence="1 2">CCBAU 51787</strain>
    </source>
</reference>
<accession>A0A4Q0SXG2</accession>
<dbReference type="AlphaFoldDB" id="A0A4Q0SXG2"/>
<name>A0A4Q0SXG2_9BRAD</name>